<dbReference type="InterPro" id="IPR013216">
    <property type="entry name" value="Methyltransf_11"/>
</dbReference>
<reference evidence="2" key="1">
    <citation type="submission" date="2018-11" db="EMBL/GenBank/DDBJ databases">
        <authorList>
            <person name="Mo J."/>
        </authorList>
    </citation>
    <scope>NUCLEOTIDE SEQUENCE</scope>
    <source>
        <strain evidence="2">NTK97</strain>
    </source>
</reference>
<feature type="domain" description="Methyltransferase type 11" evidence="1">
    <location>
        <begin position="37"/>
        <end position="128"/>
    </location>
</feature>
<proteinExistence type="predicted"/>
<dbReference type="SUPFAM" id="SSF53335">
    <property type="entry name" value="S-adenosyl-L-methionine-dependent methyltransferases"/>
    <property type="match status" value="1"/>
</dbReference>
<dbReference type="PANTHER" id="PTHR43591">
    <property type="entry name" value="METHYLTRANSFERASE"/>
    <property type="match status" value="1"/>
</dbReference>
<dbReference type="EMBL" id="MK240316">
    <property type="protein sequence ID" value="QDG00806.1"/>
    <property type="molecule type" value="Genomic_DNA"/>
</dbReference>
<dbReference type="GO" id="GO:0008757">
    <property type="term" value="F:S-adenosylmethionine-dependent methyltransferase activity"/>
    <property type="evidence" value="ECO:0007669"/>
    <property type="project" value="InterPro"/>
</dbReference>
<keyword evidence="2" id="KW-0489">Methyltransferase</keyword>
<dbReference type="GO" id="GO:0032259">
    <property type="term" value="P:methylation"/>
    <property type="evidence" value="ECO:0007669"/>
    <property type="project" value="UniProtKB-KW"/>
</dbReference>
<keyword evidence="2" id="KW-0808">Transferase</keyword>
<name>A0A513TZJ9_STRGR</name>
<dbReference type="Pfam" id="PF08241">
    <property type="entry name" value="Methyltransf_11"/>
    <property type="match status" value="1"/>
</dbReference>
<accession>A0A513TZJ9</accession>
<protein>
    <submittedName>
        <fullName evidence="2">Putative methyltransferase</fullName>
    </submittedName>
</protein>
<dbReference type="InterPro" id="IPR029063">
    <property type="entry name" value="SAM-dependent_MTases_sf"/>
</dbReference>
<evidence type="ECO:0000259" key="1">
    <source>
        <dbReference type="Pfam" id="PF08241"/>
    </source>
</evidence>
<evidence type="ECO:0000313" key="2">
    <source>
        <dbReference type="EMBL" id="QDG00806.1"/>
    </source>
</evidence>
<sequence length="250" mass="27221">MTQRGDEVLAKLWERNYDPHTSSIISGLSPADTWRCLDVGAGSGSMSRWLAERVPRGEVLAVDVDDTGFGASCAPNLTFRQLDVAEAEFDSGSFDLVLARAVVSHLPQAEQQLARMVDWVAPGGWLLVEDFYFLPSEDAPQDAGRSVVAAYTGTFRAGGADMRIARRLPARLAQHGLTSVDVSVRPLGPGQGADENELMRTRMELHGQALVDQGLVSSDHLSEFVATLDRPQARDVTVLQFSVWGQRAEL</sequence>
<dbReference type="CDD" id="cd02440">
    <property type="entry name" value="AdoMet_MTases"/>
    <property type="match status" value="1"/>
</dbReference>
<dbReference type="AlphaFoldDB" id="A0A513TZJ9"/>
<organism evidence="2">
    <name type="scientific">Streptomyces griseus</name>
    <dbReference type="NCBI Taxonomy" id="1911"/>
    <lineage>
        <taxon>Bacteria</taxon>
        <taxon>Bacillati</taxon>
        <taxon>Actinomycetota</taxon>
        <taxon>Actinomycetes</taxon>
        <taxon>Kitasatosporales</taxon>
        <taxon>Streptomycetaceae</taxon>
        <taxon>Streptomyces</taxon>
    </lineage>
</organism>
<dbReference type="Gene3D" id="3.40.50.150">
    <property type="entry name" value="Vaccinia Virus protein VP39"/>
    <property type="match status" value="1"/>
</dbReference>